<dbReference type="SUPFAM" id="SSF81383">
    <property type="entry name" value="F-box domain"/>
    <property type="match status" value="1"/>
</dbReference>
<evidence type="ECO:0000256" key="1">
    <source>
        <dbReference type="SAM" id="MobiDB-lite"/>
    </source>
</evidence>
<dbReference type="CDD" id="cd22160">
    <property type="entry name" value="F-box_AtFBL13-like"/>
    <property type="match status" value="1"/>
</dbReference>
<dbReference type="Gene3D" id="1.20.1280.50">
    <property type="match status" value="1"/>
</dbReference>
<gene>
    <name evidence="3" type="ORF">QYE76_007836</name>
</gene>
<evidence type="ECO:0000313" key="4">
    <source>
        <dbReference type="Proteomes" id="UP001231189"/>
    </source>
</evidence>
<comment type="caution">
    <text evidence="3">The sequence shown here is derived from an EMBL/GenBank/DDBJ whole genome shotgun (WGS) entry which is preliminary data.</text>
</comment>
<sequence>MRYAGRASSTGTIGAFPRSLPWPSSALSPLATTTLAASSPILRALTGMVPFLTAAQAHRLEGAVRRDVARPGAVETRPDEVGGEAPTRGLPYGGLSADCLVAAVTAPLDASAACSLAMLPRSITIPALRRTASLSRWSAATWQSLPGLMKDTTSLALAGGPHLPVYNTVADPTPPPSPPLARPSAPPPSLPGPLSRKVPAETTPAPRSTECSPKPERSSCSLSPSGTDARHLFDGMPPKRCKHSAEATDDATGEDLLSALPDAILQVVLSSLPSDQTVRTCVLSRRWRHLWKSTPALRVTRGGGWSFMEWGACKVNNFVNQLLRRRDRVPLDECEISIPYEFLNEDKDELFQFVRRCMDSARRVTLQSSGS</sequence>
<dbReference type="InterPro" id="IPR001810">
    <property type="entry name" value="F-box_dom"/>
</dbReference>
<accession>A0AAD8VAY6</accession>
<dbReference type="PANTHER" id="PTHR34223">
    <property type="entry name" value="OS11G0201299 PROTEIN"/>
    <property type="match status" value="1"/>
</dbReference>
<reference evidence="3" key="1">
    <citation type="submission" date="2023-07" db="EMBL/GenBank/DDBJ databases">
        <title>A chromosome-level genome assembly of Lolium multiflorum.</title>
        <authorList>
            <person name="Chen Y."/>
            <person name="Copetti D."/>
            <person name="Kolliker R."/>
            <person name="Studer B."/>
        </authorList>
    </citation>
    <scope>NUCLEOTIDE SEQUENCE</scope>
    <source>
        <strain evidence="3">02402/16</strain>
        <tissue evidence="3">Leaf</tissue>
    </source>
</reference>
<feature type="domain" description="F-box" evidence="2">
    <location>
        <begin position="254"/>
        <end position="300"/>
    </location>
</feature>
<dbReference type="InterPro" id="IPR036047">
    <property type="entry name" value="F-box-like_dom_sf"/>
</dbReference>
<feature type="compositionally biased region" description="Pro residues" evidence="1">
    <location>
        <begin position="172"/>
        <end position="191"/>
    </location>
</feature>
<dbReference type="Proteomes" id="UP001231189">
    <property type="component" value="Unassembled WGS sequence"/>
</dbReference>
<dbReference type="EMBL" id="JAUUTY010000537">
    <property type="protein sequence ID" value="KAK1600917.1"/>
    <property type="molecule type" value="Genomic_DNA"/>
</dbReference>
<dbReference type="PANTHER" id="PTHR34223:SF51">
    <property type="entry name" value="OS06G0556300 PROTEIN"/>
    <property type="match status" value="1"/>
</dbReference>
<dbReference type="InterPro" id="IPR053781">
    <property type="entry name" value="F-box_AtFBL13-like"/>
</dbReference>
<dbReference type="AlphaFoldDB" id="A0AAD8VAY6"/>
<dbReference type="PROSITE" id="PS50181">
    <property type="entry name" value="FBOX"/>
    <property type="match status" value="1"/>
</dbReference>
<dbReference type="Pfam" id="PF00646">
    <property type="entry name" value="F-box"/>
    <property type="match status" value="1"/>
</dbReference>
<feature type="region of interest" description="Disordered" evidence="1">
    <location>
        <begin position="166"/>
        <end position="247"/>
    </location>
</feature>
<evidence type="ECO:0000259" key="2">
    <source>
        <dbReference type="PROSITE" id="PS50181"/>
    </source>
</evidence>
<proteinExistence type="predicted"/>
<keyword evidence="4" id="KW-1185">Reference proteome</keyword>
<name>A0AAD8VAY6_LOLMU</name>
<organism evidence="3 4">
    <name type="scientific">Lolium multiflorum</name>
    <name type="common">Italian ryegrass</name>
    <name type="synonym">Lolium perenne subsp. multiflorum</name>
    <dbReference type="NCBI Taxonomy" id="4521"/>
    <lineage>
        <taxon>Eukaryota</taxon>
        <taxon>Viridiplantae</taxon>
        <taxon>Streptophyta</taxon>
        <taxon>Embryophyta</taxon>
        <taxon>Tracheophyta</taxon>
        <taxon>Spermatophyta</taxon>
        <taxon>Magnoliopsida</taxon>
        <taxon>Liliopsida</taxon>
        <taxon>Poales</taxon>
        <taxon>Poaceae</taxon>
        <taxon>BOP clade</taxon>
        <taxon>Pooideae</taxon>
        <taxon>Poodae</taxon>
        <taxon>Poeae</taxon>
        <taxon>Poeae Chloroplast Group 2 (Poeae type)</taxon>
        <taxon>Loliodinae</taxon>
        <taxon>Loliinae</taxon>
        <taxon>Lolium</taxon>
    </lineage>
</organism>
<evidence type="ECO:0000313" key="3">
    <source>
        <dbReference type="EMBL" id="KAK1600917.1"/>
    </source>
</evidence>
<dbReference type="InterPro" id="IPR053197">
    <property type="entry name" value="F-box_SCFL_complex_component"/>
</dbReference>
<protein>
    <recommendedName>
        <fullName evidence="2">F-box domain-containing protein</fullName>
    </recommendedName>
</protein>